<dbReference type="GO" id="GO:0030254">
    <property type="term" value="P:protein secretion by the type III secretion system"/>
    <property type="evidence" value="ECO:0007669"/>
    <property type="project" value="InterPro"/>
</dbReference>
<dbReference type="InterPro" id="IPR010261">
    <property type="entry name" value="Tir_chaperone"/>
</dbReference>
<dbReference type="OrthoDB" id="7060980at2"/>
<keyword evidence="3" id="KW-1185">Reference proteome</keyword>
<organism evidence="2 3">
    <name type="scientific">Succinivibrio dextrinosolvens</name>
    <dbReference type="NCBI Taxonomy" id="83771"/>
    <lineage>
        <taxon>Bacteria</taxon>
        <taxon>Pseudomonadati</taxon>
        <taxon>Pseudomonadota</taxon>
        <taxon>Gammaproteobacteria</taxon>
        <taxon>Aeromonadales</taxon>
        <taxon>Succinivibrionaceae</taxon>
        <taxon>Succinivibrio</taxon>
    </lineage>
</organism>
<evidence type="ECO:0000313" key="2">
    <source>
        <dbReference type="EMBL" id="SFJ76188.1"/>
    </source>
</evidence>
<proteinExistence type="predicted"/>
<dbReference type="EMBL" id="FOSF01000001">
    <property type="protein sequence ID" value="SFJ76188.1"/>
    <property type="molecule type" value="Genomic_DNA"/>
</dbReference>
<gene>
    <name evidence="2" type="ORF">SAMN04487865_1001208</name>
</gene>
<dbReference type="RefSeq" id="WP_074838177.1">
    <property type="nucleotide sequence ID" value="NZ_CP047056.1"/>
</dbReference>
<dbReference type="Gene3D" id="3.30.1460.10">
    <property type="match status" value="1"/>
</dbReference>
<dbReference type="CDD" id="cd16364">
    <property type="entry name" value="T3SC_I-like"/>
    <property type="match status" value="1"/>
</dbReference>
<dbReference type="SUPFAM" id="SSF69635">
    <property type="entry name" value="Type III secretory system chaperone-like"/>
    <property type="match status" value="1"/>
</dbReference>
<reference evidence="2 3" key="1">
    <citation type="submission" date="2016-10" db="EMBL/GenBank/DDBJ databases">
        <authorList>
            <person name="Varghese N."/>
            <person name="Submissions S."/>
        </authorList>
    </citation>
    <scope>NUCLEOTIDE SEQUENCE [LARGE SCALE GENOMIC DNA]</scope>
    <source>
        <strain evidence="2 3">22B</strain>
    </source>
</reference>
<name>A0A662Z7I2_9GAMM</name>
<dbReference type="AlphaFoldDB" id="A0A662Z7I2"/>
<protein>
    <submittedName>
        <fullName evidence="2">Tir chaperone protein (CesT) family protein</fullName>
    </submittedName>
</protein>
<dbReference type="Pfam" id="PF05932">
    <property type="entry name" value="CesT"/>
    <property type="match status" value="1"/>
</dbReference>
<accession>A0A662Z7I2</accession>
<feature type="compositionally biased region" description="Low complexity" evidence="1">
    <location>
        <begin position="196"/>
        <end position="225"/>
    </location>
</feature>
<feature type="region of interest" description="Disordered" evidence="1">
    <location>
        <begin position="196"/>
        <end position="229"/>
    </location>
</feature>
<evidence type="ECO:0000256" key="1">
    <source>
        <dbReference type="SAM" id="MobiDB-lite"/>
    </source>
</evidence>
<dbReference type="Proteomes" id="UP000243374">
    <property type="component" value="Unassembled WGS sequence"/>
</dbReference>
<sequence length="242" mass="27261">MDFTNINKIVENLDSPKISKFEQNRLSRTAIPGFGYLFMCIRAHSLMLYTSVCMLGQEAKYYPKIFEMLLNHEISGGRFDNIRVAFDSDTTVLWLCHDLNMEEVTAESLKNAINKFVENAKKFKKLLNTQFLEVYLQTIRETMGKNDDEEYLLSPEMEESCALSLSCQNEKVEKNFDDDIPLEASAELIEKIKQSLGSSSGTNVSGSQSSSSSSASQTPSQNNSQEPEIVNVLVAQSMFMLV</sequence>
<evidence type="ECO:0000313" key="3">
    <source>
        <dbReference type="Proteomes" id="UP000243374"/>
    </source>
</evidence>